<evidence type="ECO:0000313" key="1">
    <source>
        <dbReference type="EMBL" id="KWV73884.1"/>
    </source>
</evidence>
<reference evidence="1 2" key="1">
    <citation type="submission" date="2015-05" db="EMBL/GenBank/DDBJ databases">
        <title>A genomic and transcriptomic approach to investigate the blue pigment phenotype in Pseudomonas fluorescens.</title>
        <authorList>
            <person name="Andreani N.A."/>
            <person name="Cardazzo B."/>
        </authorList>
    </citation>
    <scope>NUCLEOTIDE SEQUENCE [LARGE SCALE GENOMIC DNA]</scope>
    <source>
        <strain evidence="1 2">Ps_40</strain>
    </source>
</reference>
<dbReference type="AlphaFoldDB" id="A0A120FYZ0"/>
<comment type="caution">
    <text evidence="1">The sequence shown here is derived from an EMBL/GenBank/DDBJ whole genome shotgun (WGS) entry which is preliminary data.</text>
</comment>
<evidence type="ECO:0008006" key="3">
    <source>
        <dbReference type="Google" id="ProtNLM"/>
    </source>
</evidence>
<sequence length="297" mass="32945">MTKTKIARIDHFSNQLASFEADKFQVIFHPATEVLIEKGKAAFCLKAYNAQGVKDQFFTAADLLTDKLFKLMSAKNIEGYDVTIVPKSKTFHYLTISSVTSLKLKDLASLGFAPTLVTTIKGSLHSKLYDVVCRIGKHKDDDQYAFNAQMFVWALNKSVSTLRVPRPKSLEAPIHAAGFKHHGTGSFVTCNRSLKRSCTECVAQIQKVRGMKLTAPVVGAGSPDDAAFYLKALRETLVYKSRLLGDSVIDDVIDRKVARQAFAEHYSGDDVMAFLMSLGHVKARENAFEHAVKLMTF</sequence>
<dbReference type="PATRIC" id="fig|294.195.peg.4272"/>
<name>A0A120FYZ0_PSEFL</name>
<dbReference type="EMBL" id="LCYC01000048">
    <property type="protein sequence ID" value="KWV73884.1"/>
    <property type="molecule type" value="Genomic_DNA"/>
</dbReference>
<accession>A0A120FYZ0</accession>
<evidence type="ECO:0000313" key="2">
    <source>
        <dbReference type="Proteomes" id="UP000063434"/>
    </source>
</evidence>
<gene>
    <name evidence="1" type="ORF">PFL603g_03997</name>
</gene>
<dbReference type="RefSeq" id="WP_060766115.1">
    <property type="nucleotide sequence ID" value="NZ_LCYC01000048.1"/>
</dbReference>
<proteinExistence type="predicted"/>
<organism evidence="1 2">
    <name type="scientific">Pseudomonas fluorescens</name>
    <dbReference type="NCBI Taxonomy" id="294"/>
    <lineage>
        <taxon>Bacteria</taxon>
        <taxon>Pseudomonadati</taxon>
        <taxon>Pseudomonadota</taxon>
        <taxon>Gammaproteobacteria</taxon>
        <taxon>Pseudomonadales</taxon>
        <taxon>Pseudomonadaceae</taxon>
        <taxon>Pseudomonas</taxon>
    </lineage>
</organism>
<dbReference type="Proteomes" id="UP000063434">
    <property type="component" value="Unassembled WGS sequence"/>
</dbReference>
<protein>
    <recommendedName>
        <fullName evidence="3">RepB-like DNA primase domain-containing protein</fullName>
    </recommendedName>
</protein>